<sequence>MRTLDLRNFKSSVLSKSVDDGNRLHSLNFESLHLGGISKPYFDYRLIEGIDNFDEFKALGVSRSGGVIRPHESKLEVMSKLQSVLKSAYMDAYDKVGIVGKTNKRKRVKANYPTDGETSDAEKLMRKCADILTGQHVPSGGQQFEAGNASASLNGILDKIKKVDFKTMFVHTVPTQKVVVDADTKEGKFPDFGIFQTLVFPDFGIFQTLAFSRLWFFQIKSNTSLLK</sequence>
<comment type="caution">
    <text evidence="1">The sequence shown here is derived from an EMBL/GenBank/DDBJ whole genome shotgun (WGS) entry which is preliminary data.</text>
</comment>
<dbReference type="EMBL" id="BRXZ01004677">
    <property type="protein sequence ID" value="GMH53571.1"/>
    <property type="molecule type" value="Genomic_DNA"/>
</dbReference>
<dbReference type="AlphaFoldDB" id="A0A9W6ZIX7"/>
<accession>A0A9W6ZIX7</accession>
<dbReference type="Proteomes" id="UP001165082">
    <property type="component" value="Unassembled WGS sequence"/>
</dbReference>
<evidence type="ECO:0000313" key="1">
    <source>
        <dbReference type="EMBL" id="GMH53571.1"/>
    </source>
</evidence>
<gene>
    <name evidence="1" type="ORF">TrRE_jg7783</name>
</gene>
<organism evidence="1 2">
    <name type="scientific">Triparma retinervis</name>
    <dbReference type="NCBI Taxonomy" id="2557542"/>
    <lineage>
        <taxon>Eukaryota</taxon>
        <taxon>Sar</taxon>
        <taxon>Stramenopiles</taxon>
        <taxon>Ochrophyta</taxon>
        <taxon>Bolidophyceae</taxon>
        <taxon>Parmales</taxon>
        <taxon>Triparmaceae</taxon>
        <taxon>Triparma</taxon>
    </lineage>
</organism>
<evidence type="ECO:0000313" key="2">
    <source>
        <dbReference type="Proteomes" id="UP001165082"/>
    </source>
</evidence>
<proteinExistence type="predicted"/>
<protein>
    <submittedName>
        <fullName evidence="1">Uncharacterized protein</fullName>
    </submittedName>
</protein>
<keyword evidence="2" id="KW-1185">Reference proteome</keyword>
<reference evidence="1" key="1">
    <citation type="submission" date="2022-07" db="EMBL/GenBank/DDBJ databases">
        <title>Genome analysis of Parmales, a sister group of diatoms, reveals the evolutionary specialization of diatoms from phago-mixotrophs to photoautotrophs.</title>
        <authorList>
            <person name="Ban H."/>
            <person name="Sato S."/>
            <person name="Yoshikawa S."/>
            <person name="Kazumasa Y."/>
            <person name="Nakamura Y."/>
            <person name="Ichinomiya M."/>
            <person name="Saitoh K."/>
            <person name="Sato N."/>
            <person name="Blanc-Mathieu R."/>
            <person name="Endo H."/>
            <person name="Kuwata A."/>
            <person name="Ogata H."/>
        </authorList>
    </citation>
    <scope>NUCLEOTIDE SEQUENCE</scope>
</reference>
<name>A0A9W6ZIX7_9STRA</name>